<dbReference type="InterPro" id="IPR024705">
    <property type="entry name" value="Ssp411"/>
</dbReference>
<name>A0A2S2DV65_9BACT</name>
<protein>
    <submittedName>
        <fullName evidence="2">Spermatoproteinis-associated protein</fullName>
    </submittedName>
</protein>
<evidence type="ECO:0000259" key="1">
    <source>
        <dbReference type="Pfam" id="PF03190"/>
    </source>
</evidence>
<dbReference type="OrthoDB" id="9762614at2"/>
<dbReference type="SUPFAM" id="SSF52833">
    <property type="entry name" value="Thioredoxin-like"/>
    <property type="match status" value="1"/>
</dbReference>
<dbReference type="KEGG" id="psez:HME7025_01438"/>
<dbReference type="CDD" id="cd02955">
    <property type="entry name" value="SSP411"/>
    <property type="match status" value="1"/>
</dbReference>
<dbReference type="PIRSF" id="PIRSF006402">
    <property type="entry name" value="UCP006402_thioredoxin"/>
    <property type="match status" value="1"/>
</dbReference>
<dbReference type="PANTHER" id="PTHR42899:SF1">
    <property type="entry name" value="SPERMATOGENESIS-ASSOCIATED PROTEIN 20"/>
    <property type="match status" value="1"/>
</dbReference>
<dbReference type="PANTHER" id="PTHR42899">
    <property type="entry name" value="SPERMATOGENESIS-ASSOCIATED PROTEIN 20"/>
    <property type="match status" value="1"/>
</dbReference>
<dbReference type="Gene3D" id="3.40.30.10">
    <property type="entry name" value="Glutaredoxin"/>
    <property type="match status" value="1"/>
</dbReference>
<dbReference type="InterPro" id="IPR004879">
    <property type="entry name" value="Ssp411-like_TRX"/>
</dbReference>
<organism evidence="2 3">
    <name type="scientific">Aquirufa nivalisilvae</name>
    <dbReference type="NCBI Taxonomy" id="2516557"/>
    <lineage>
        <taxon>Bacteria</taxon>
        <taxon>Pseudomonadati</taxon>
        <taxon>Bacteroidota</taxon>
        <taxon>Cytophagia</taxon>
        <taxon>Cytophagales</taxon>
        <taxon>Flectobacillaceae</taxon>
        <taxon>Aquirufa</taxon>
    </lineage>
</organism>
<accession>A0A2S2DV65</accession>
<proteinExistence type="predicted"/>
<dbReference type="GO" id="GO:0005975">
    <property type="term" value="P:carbohydrate metabolic process"/>
    <property type="evidence" value="ECO:0007669"/>
    <property type="project" value="InterPro"/>
</dbReference>
<dbReference type="Proteomes" id="UP000245468">
    <property type="component" value="Chromosome"/>
</dbReference>
<evidence type="ECO:0000313" key="3">
    <source>
        <dbReference type="Proteomes" id="UP000245468"/>
    </source>
</evidence>
<sequence length="649" mass="73787">MNKLQHQVSPYLLQHQHNPVHWQPWGQEALQQAKDEDKLILVSIGYAACHWCHVMEKECFENQEVADLMNKHFINIKVDREERPDVDMIYMDAIQQMGLSGGWPLNVFLLPSQKPFYGGTYFPKMKWMNILSSVQNAFQEHRAELEASAEGFANSISDHASLFQIMDLEASPSFIPMSLKVIVGNMDPIFGGMNKAPKFPLPSLLKFIESVPAPLAQQTNAFKASETQLNRMAQGGIFDQIAGGFSRYSVDSEWFAPHFEKMLYDNGQLLEAYAKAYGRTKNPLYSEAIIQTIQFLKSELLAENGLYYASLDADSEGVEGLFYIWHFEEVNRIIPSLTHPEFYRSYSILSNGNWEDSRNILFKKEAILNDQFKDELAALAAERKTRIRPETDTKQILAWNAYVLSGLVAAYQSLHSAEIKQDALDLADAIEKHLLKSDGSCLHQASYSGHPIDGFLDDYAATALAYIQLYLVTFDRKYLNLATCLVEKATEIFESKEEGFALYNYAQNKAQELIADKVEFTDSVCPSSNSMLCESLLWLGLIQSQVECTMRAQQMLETVMSKAQANPAYFSNWLRIYSQWFENPQAQVKFNDSFVVEQEILDSLIALNCTLIPVDNLPSNKHFLVCVGNHCLAPVSTIEELHEQWRELI</sequence>
<feature type="domain" description="Spermatogenesis-associated protein 20-like TRX" evidence="1">
    <location>
        <begin position="2"/>
        <end position="156"/>
    </location>
</feature>
<dbReference type="InterPro" id="IPR008928">
    <property type="entry name" value="6-hairpin_glycosidase_sf"/>
</dbReference>
<dbReference type="RefSeq" id="WP_109322990.1">
    <property type="nucleotide sequence ID" value="NZ_CP029346.1"/>
</dbReference>
<dbReference type="EMBL" id="CP029346">
    <property type="protein sequence ID" value="AWL09294.1"/>
    <property type="molecule type" value="Genomic_DNA"/>
</dbReference>
<keyword evidence="3" id="KW-1185">Reference proteome</keyword>
<evidence type="ECO:0000313" key="2">
    <source>
        <dbReference type="EMBL" id="AWL09294.1"/>
    </source>
</evidence>
<dbReference type="AlphaFoldDB" id="A0A2S2DV65"/>
<reference evidence="3" key="1">
    <citation type="submission" date="2018-05" db="EMBL/GenBank/DDBJ databases">
        <title>Pseudarcicella sp. HME7025 Genome sequencing and assembly.</title>
        <authorList>
            <person name="Kim H."/>
            <person name="Kang H."/>
            <person name="Joh K."/>
        </authorList>
    </citation>
    <scope>NUCLEOTIDE SEQUENCE [LARGE SCALE GENOMIC DNA]</scope>
    <source>
        <strain evidence="3">HME7025</strain>
    </source>
</reference>
<dbReference type="InterPro" id="IPR036249">
    <property type="entry name" value="Thioredoxin-like_sf"/>
</dbReference>
<dbReference type="Pfam" id="PF03190">
    <property type="entry name" value="Thioredox_DsbH"/>
    <property type="match status" value="1"/>
</dbReference>
<dbReference type="Gene3D" id="1.50.10.20">
    <property type="match status" value="1"/>
</dbReference>
<gene>
    <name evidence="2" type="ORF">HME7025_01438</name>
</gene>
<dbReference type="SUPFAM" id="SSF48208">
    <property type="entry name" value="Six-hairpin glycosidases"/>
    <property type="match status" value="1"/>
</dbReference>